<sequence>MTKCRVMLVDDHPLMRRGINQLLSLEDEFDVAAEASNGADAIALAHEVEPDMILLDLNMKGMSGLDTLKALRTDGSSATIVILTVSDSAADIEAIVRAGADGYLLKDTEPDQLVELLKEAVHGNKAYSDVVAAYLRDRQDQQDVFDLLTDREAQILGEVAKGYRNKQIADRLFISESTVKVHMKSLLKKLRVPSRTAATVLFLERYGDLK</sequence>
<dbReference type="CDD" id="cd06170">
    <property type="entry name" value="LuxR_C_like"/>
    <property type="match status" value="1"/>
</dbReference>
<evidence type="ECO:0000259" key="5">
    <source>
        <dbReference type="PROSITE" id="PS50043"/>
    </source>
</evidence>
<dbReference type="FunCoup" id="A0A0Q2MIH9">
    <property type="interactions" value="216"/>
</dbReference>
<dbReference type="Pfam" id="PF00072">
    <property type="entry name" value="Response_reg"/>
    <property type="match status" value="1"/>
</dbReference>
<dbReference type="SMART" id="SM00448">
    <property type="entry name" value="REC"/>
    <property type="match status" value="1"/>
</dbReference>
<comment type="caution">
    <text evidence="7">The sequence shown here is derived from an EMBL/GenBank/DDBJ whole genome shotgun (WGS) entry which is preliminary data.</text>
</comment>
<dbReference type="GO" id="GO:0000160">
    <property type="term" value="P:phosphorelay signal transduction system"/>
    <property type="evidence" value="ECO:0007669"/>
    <property type="project" value="InterPro"/>
</dbReference>
<keyword evidence="3" id="KW-0804">Transcription</keyword>
<dbReference type="Proteomes" id="UP000051221">
    <property type="component" value="Unassembled WGS sequence"/>
</dbReference>
<dbReference type="PRINTS" id="PR00038">
    <property type="entry name" value="HTHLUXR"/>
</dbReference>
<dbReference type="PROSITE" id="PS50110">
    <property type="entry name" value="RESPONSE_REGULATORY"/>
    <property type="match status" value="1"/>
</dbReference>
<dbReference type="InParanoid" id="A0A0Q2MIH9"/>
<dbReference type="GO" id="GO:0003677">
    <property type="term" value="F:DNA binding"/>
    <property type="evidence" value="ECO:0007669"/>
    <property type="project" value="UniProtKB-KW"/>
</dbReference>
<reference evidence="7 8" key="1">
    <citation type="submission" date="2015-08" db="EMBL/GenBank/DDBJ databases">
        <title>Antibacterial properties of a collection of Vibrionaceae strains.</title>
        <authorList>
            <person name="Giubergia S."/>
        </authorList>
    </citation>
    <scope>NUCLEOTIDE SEQUENCE [LARGE SCALE GENOMIC DNA]</scope>
    <source>
        <strain evidence="7 8">S0821</strain>
    </source>
</reference>
<dbReference type="InterPro" id="IPR039420">
    <property type="entry name" value="WalR-like"/>
</dbReference>
<proteinExistence type="predicted"/>
<feature type="domain" description="HTH luxR-type" evidence="5">
    <location>
        <begin position="141"/>
        <end position="206"/>
    </location>
</feature>
<evidence type="ECO:0000256" key="2">
    <source>
        <dbReference type="ARBA" id="ARBA00023125"/>
    </source>
</evidence>
<dbReference type="RefSeq" id="WP_055465336.1">
    <property type="nucleotide sequence ID" value="NZ_LKHS01000002.1"/>
</dbReference>
<dbReference type="InterPro" id="IPR000792">
    <property type="entry name" value="Tscrpt_reg_LuxR_C"/>
</dbReference>
<protein>
    <submittedName>
        <fullName evidence="7">Nitrate/nitrite response regulator</fullName>
    </submittedName>
</protein>
<dbReference type="SUPFAM" id="SSF52172">
    <property type="entry name" value="CheY-like"/>
    <property type="match status" value="1"/>
</dbReference>
<evidence type="ECO:0000256" key="3">
    <source>
        <dbReference type="ARBA" id="ARBA00023163"/>
    </source>
</evidence>
<keyword evidence="8" id="KW-1185">Reference proteome</keyword>
<dbReference type="InterPro" id="IPR011006">
    <property type="entry name" value="CheY-like_superfamily"/>
</dbReference>
<evidence type="ECO:0000259" key="6">
    <source>
        <dbReference type="PROSITE" id="PS50110"/>
    </source>
</evidence>
<dbReference type="SUPFAM" id="SSF46894">
    <property type="entry name" value="C-terminal effector domain of the bipartite response regulators"/>
    <property type="match status" value="1"/>
</dbReference>
<evidence type="ECO:0000256" key="4">
    <source>
        <dbReference type="PROSITE-ProRule" id="PRU00169"/>
    </source>
</evidence>
<accession>A0A0Q2MIH9</accession>
<dbReference type="PANTHER" id="PTHR43214">
    <property type="entry name" value="TWO-COMPONENT RESPONSE REGULATOR"/>
    <property type="match status" value="1"/>
</dbReference>
<dbReference type="Gene3D" id="3.40.50.2300">
    <property type="match status" value="1"/>
</dbReference>
<keyword evidence="1" id="KW-0805">Transcription regulation</keyword>
<evidence type="ECO:0000256" key="1">
    <source>
        <dbReference type="ARBA" id="ARBA00023015"/>
    </source>
</evidence>
<dbReference type="PROSITE" id="PS50043">
    <property type="entry name" value="HTH_LUXR_2"/>
    <property type="match status" value="1"/>
</dbReference>
<keyword evidence="4" id="KW-0597">Phosphoprotein</keyword>
<evidence type="ECO:0000313" key="7">
    <source>
        <dbReference type="EMBL" id="KQH87689.1"/>
    </source>
</evidence>
<dbReference type="InterPro" id="IPR001789">
    <property type="entry name" value="Sig_transdc_resp-reg_receiver"/>
</dbReference>
<dbReference type="SMART" id="SM00421">
    <property type="entry name" value="HTH_LUXR"/>
    <property type="match status" value="1"/>
</dbReference>
<dbReference type="InterPro" id="IPR016032">
    <property type="entry name" value="Sig_transdc_resp-reg_C-effctor"/>
</dbReference>
<dbReference type="AlphaFoldDB" id="A0A0Q2MIH9"/>
<dbReference type="Pfam" id="PF00196">
    <property type="entry name" value="GerE"/>
    <property type="match status" value="1"/>
</dbReference>
<dbReference type="EMBL" id="LKHS01000002">
    <property type="protein sequence ID" value="KQH87689.1"/>
    <property type="molecule type" value="Genomic_DNA"/>
</dbReference>
<dbReference type="GO" id="GO:0006355">
    <property type="term" value="P:regulation of DNA-templated transcription"/>
    <property type="evidence" value="ECO:0007669"/>
    <property type="project" value="InterPro"/>
</dbReference>
<keyword evidence="2" id="KW-0238">DNA-binding</keyword>
<organism evidence="7 8">
    <name type="scientific">Vibrio furnissii</name>
    <dbReference type="NCBI Taxonomy" id="29494"/>
    <lineage>
        <taxon>Bacteria</taxon>
        <taxon>Pseudomonadati</taxon>
        <taxon>Pseudomonadota</taxon>
        <taxon>Gammaproteobacteria</taxon>
        <taxon>Vibrionales</taxon>
        <taxon>Vibrionaceae</taxon>
        <taxon>Vibrio</taxon>
    </lineage>
</organism>
<feature type="modified residue" description="4-aspartylphosphate" evidence="4">
    <location>
        <position position="56"/>
    </location>
</feature>
<feature type="domain" description="Response regulatory" evidence="6">
    <location>
        <begin position="5"/>
        <end position="121"/>
    </location>
</feature>
<dbReference type="PANTHER" id="PTHR43214:SF41">
    <property type="entry name" value="NITRATE_NITRITE RESPONSE REGULATOR PROTEIN NARP"/>
    <property type="match status" value="1"/>
</dbReference>
<name>A0A0Q2MIH9_VIBFU</name>
<evidence type="ECO:0000313" key="8">
    <source>
        <dbReference type="Proteomes" id="UP000051221"/>
    </source>
</evidence>
<dbReference type="PROSITE" id="PS00622">
    <property type="entry name" value="HTH_LUXR_1"/>
    <property type="match status" value="1"/>
</dbReference>
<gene>
    <name evidence="7" type="ORF">AMR76_02670</name>
</gene>